<accession>A0ABU0EE27</accession>
<dbReference type="PROSITE" id="PS50928">
    <property type="entry name" value="ABC_TM1"/>
    <property type="match status" value="1"/>
</dbReference>
<keyword evidence="4 7" id="KW-0812">Transmembrane</keyword>
<evidence type="ECO:0000256" key="3">
    <source>
        <dbReference type="ARBA" id="ARBA00022475"/>
    </source>
</evidence>
<dbReference type="InterPro" id="IPR000515">
    <property type="entry name" value="MetI-like"/>
</dbReference>
<keyword evidence="2 7" id="KW-0813">Transport</keyword>
<dbReference type="RefSeq" id="WP_307491385.1">
    <property type="nucleotide sequence ID" value="NZ_JAUSVB010000002.1"/>
</dbReference>
<feature type="transmembrane region" description="Helical" evidence="7">
    <location>
        <begin position="86"/>
        <end position="106"/>
    </location>
</feature>
<evidence type="ECO:0000259" key="8">
    <source>
        <dbReference type="PROSITE" id="PS50928"/>
    </source>
</evidence>
<comment type="caution">
    <text evidence="9">The sequence shown here is derived from an EMBL/GenBank/DDBJ whole genome shotgun (WGS) entry which is preliminary data.</text>
</comment>
<dbReference type="Proteomes" id="UP001239626">
    <property type="component" value="Unassembled WGS sequence"/>
</dbReference>
<gene>
    <name evidence="9" type="ORF">J2X26_001684</name>
</gene>
<keyword evidence="3" id="KW-1003">Cell membrane</keyword>
<sequence length="270" mass="30505">MLVNFWPMIQALFLSLQTGRGTRLTWAEPLWLNYQRLFEDETFRLTLSTTFIYLIIQVPIMLAIAMVLANLLNAPWLRFKGFWRTAIFLPCAVGLVSYALVFRQIFATDGLANDLLIKFGLLDDNVNWLGQTGTARMVIILGLLWRWTGYNMIFFLAALQNIDRSTLEAARVDGANGFKTFWYVTMPQLKPIILLCAILSTNGTLQMFDESYNLTNGGPGNTTMTVSHYLYNVSFRNSPNFGYAAAISYAILIIVAILAAIQLKVGDKRD</sequence>
<feature type="transmembrane region" description="Helical" evidence="7">
    <location>
        <begin position="137"/>
        <end position="159"/>
    </location>
</feature>
<reference evidence="9 10" key="1">
    <citation type="submission" date="2023-07" db="EMBL/GenBank/DDBJ databases">
        <title>Sorghum-associated microbial communities from plants grown in Nebraska, USA.</title>
        <authorList>
            <person name="Schachtman D."/>
        </authorList>
    </citation>
    <scope>NUCLEOTIDE SEQUENCE [LARGE SCALE GENOMIC DNA]</scope>
    <source>
        <strain evidence="9 10">BE332</strain>
    </source>
</reference>
<organism evidence="9 10">
    <name type="scientific">Cellulomonas humilata</name>
    <dbReference type="NCBI Taxonomy" id="144055"/>
    <lineage>
        <taxon>Bacteria</taxon>
        <taxon>Bacillati</taxon>
        <taxon>Actinomycetota</taxon>
        <taxon>Actinomycetes</taxon>
        <taxon>Micrococcales</taxon>
        <taxon>Cellulomonadaceae</taxon>
        <taxon>Cellulomonas</taxon>
    </lineage>
</organism>
<feature type="transmembrane region" description="Helical" evidence="7">
    <location>
        <begin position="180"/>
        <end position="200"/>
    </location>
</feature>
<dbReference type="CDD" id="cd06261">
    <property type="entry name" value="TM_PBP2"/>
    <property type="match status" value="1"/>
</dbReference>
<evidence type="ECO:0000256" key="4">
    <source>
        <dbReference type="ARBA" id="ARBA00022692"/>
    </source>
</evidence>
<evidence type="ECO:0000256" key="2">
    <source>
        <dbReference type="ARBA" id="ARBA00022448"/>
    </source>
</evidence>
<keyword evidence="10" id="KW-1185">Reference proteome</keyword>
<evidence type="ECO:0000256" key="5">
    <source>
        <dbReference type="ARBA" id="ARBA00022989"/>
    </source>
</evidence>
<evidence type="ECO:0000313" key="10">
    <source>
        <dbReference type="Proteomes" id="UP001239626"/>
    </source>
</evidence>
<dbReference type="InterPro" id="IPR035906">
    <property type="entry name" value="MetI-like_sf"/>
</dbReference>
<keyword evidence="5 7" id="KW-1133">Transmembrane helix</keyword>
<dbReference type="PANTHER" id="PTHR30193:SF37">
    <property type="entry name" value="INNER MEMBRANE ABC TRANSPORTER PERMEASE PROTEIN YCJO"/>
    <property type="match status" value="1"/>
</dbReference>
<dbReference type="InterPro" id="IPR051393">
    <property type="entry name" value="ABC_transporter_permease"/>
</dbReference>
<feature type="transmembrane region" description="Helical" evidence="7">
    <location>
        <begin position="241"/>
        <end position="261"/>
    </location>
</feature>
<protein>
    <submittedName>
        <fullName evidence="9">Lactose/L-arabinose transport system permease protein</fullName>
    </submittedName>
</protein>
<name>A0ABU0EE27_9CELL</name>
<dbReference type="SUPFAM" id="SSF161098">
    <property type="entry name" value="MetI-like"/>
    <property type="match status" value="1"/>
</dbReference>
<evidence type="ECO:0000313" key="9">
    <source>
        <dbReference type="EMBL" id="MDQ0373373.1"/>
    </source>
</evidence>
<comment type="similarity">
    <text evidence="7">Belongs to the binding-protein-dependent transport system permease family.</text>
</comment>
<dbReference type="Gene3D" id="1.10.3720.10">
    <property type="entry name" value="MetI-like"/>
    <property type="match status" value="1"/>
</dbReference>
<feature type="transmembrane region" description="Helical" evidence="7">
    <location>
        <begin position="51"/>
        <end position="74"/>
    </location>
</feature>
<evidence type="ECO:0000256" key="1">
    <source>
        <dbReference type="ARBA" id="ARBA00004651"/>
    </source>
</evidence>
<proteinExistence type="inferred from homology"/>
<evidence type="ECO:0000256" key="6">
    <source>
        <dbReference type="ARBA" id="ARBA00023136"/>
    </source>
</evidence>
<keyword evidence="6 7" id="KW-0472">Membrane</keyword>
<dbReference type="Pfam" id="PF00528">
    <property type="entry name" value="BPD_transp_1"/>
    <property type="match status" value="1"/>
</dbReference>
<dbReference type="PANTHER" id="PTHR30193">
    <property type="entry name" value="ABC TRANSPORTER PERMEASE PROTEIN"/>
    <property type="match status" value="1"/>
</dbReference>
<dbReference type="EMBL" id="JAUSVB010000002">
    <property type="protein sequence ID" value="MDQ0373373.1"/>
    <property type="molecule type" value="Genomic_DNA"/>
</dbReference>
<feature type="domain" description="ABC transmembrane type-1" evidence="8">
    <location>
        <begin position="47"/>
        <end position="262"/>
    </location>
</feature>
<evidence type="ECO:0000256" key="7">
    <source>
        <dbReference type="RuleBase" id="RU363032"/>
    </source>
</evidence>
<comment type="subcellular location">
    <subcellularLocation>
        <location evidence="1 7">Cell membrane</location>
        <topology evidence="1 7">Multi-pass membrane protein</topology>
    </subcellularLocation>
</comment>